<dbReference type="Proteomes" id="UP000266841">
    <property type="component" value="Unassembled WGS sequence"/>
</dbReference>
<organism evidence="2 3">
    <name type="scientific">Thalassiosira oceanica</name>
    <name type="common">Marine diatom</name>
    <dbReference type="NCBI Taxonomy" id="159749"/>
    <lineage>
        <taxon>Eukaryota</taxon>
        <taxon>Sar</taxon>
        <taxon>Stramenopiles</taxon>
        <taxon>Ochrophyta</taxon>
        <taxon>Bacillariophyta</taxon>
        <taxon>Coscinodiscophyceae</taxon>
        <taxon>Thalassiosirophycidae</taxon>
        <taxon>Thalassiosirales</taxon>
        <taxon>Thalassiosiraceae</taxon>
        <taxon>Thalassiosira</taxon>
    </lineage>
</organism>
<dbReference type="GO" id="GO:0005737">
    <property type="term" value="C:cytoplasm"/>
    <property type="evidence" value="ECO:0007669"/>
    <property type="project" value="TreeGrafter"/>
</dbReference>
<accession>K0STE1</accession>
<reference evidence="2 3" key="1">
    <citation type="journal article" date="2012" name="Genome Biol.">
        <title>Genome and low-iron response of an oceanic diatom adapted to chronic iron limitation.</title>
        <authorList>
            <person name="Lommer M."/>
            <person name="Specht M."/>
            <person name="Roy A.S."/>
            <person name="Kraemer L."/>
            <person name="Andreson R."/>
            <person name="Gutowska M.A."/>
            <person name="Wolf J."/>
            <person name="Bergner S.V."/>
            <person name="Schilhabel M.B."/>
            <person name="Klostermeier U.C."/>
            <person name="Beiko R.G."/>
            <person name="Rosenstiel P."/>
            <person name="Hippler M."/>
            <person name="Laroche J."/>
        </authorList>
    </citation>
    <scope>NUCLEOTIDE SEQUENCE [LARGE SCALE GENOMIC DNA]</scope>
    <source>
        <strain evidence="2 3">CCMP1005</strain>
    </source>
</reference>
<dbReference type="InterPro" id="IPR037593">
    <property type="entry name" value="MIOS/Sea4"/>
</dbReference>
<dbReference type="PANTHER" id="PTHR16453:SF9">
    <property type="entry name" value="GATOR COMPLEX PROTEIN MIOS"/>
    <property type="match status" value="1"/>
</dbReference>
<sequence>MRQEGIANSWLSRQKPVLSCCPQCKKPLPRCAVCLLSMGCLNPYMELQRERGAYSRGGGAGKQLQQQQQGAEDLSGLASVPFSDWWSWCLKCKHGGHAHHLNSWFEKHSTCPVSGCDCRCQADIGNASHRSSPTPYDCEPRAPLVSQDLLSNPHGSHRAECDTSQRINNTSWADLRVDIGIAGLLAERQSMV</sequence>
<name>K0STE1_THAOC</name>
<dbReference type="CDD" id="cd16691">
    <property type="entry name" value="mRING-H2-C3H3C2_Mio"/>
    <property type="match status" value="1"/>
</dbReference>
<keyword evidence="3" id="KW-1185">Reference proteome</keyword>
<evidence type="ECO:0000259" key="1">
    <source>
        <dbReference type="Pfam" id="PF17034"/>
    </source>
</evidence>
<proteinExistence type="predicted"/>
<evidence type="ECO:0000313" key="2">
    <source>
        <dbReference type="EMBL" id="EJK61562.1"/>
    </source>
</evidence>
<evidence type="ECO:0000313" key="3">
    <source>
        <dbReference type="Proteomes" id="UP000266841"/>
    </source>
</evidence>
<dbReference type="InterPro" id="IPR013083">
    <property type="entry name" value="Znf_RING/FYVE/PHD"/>
</dbReference>
<dbReference type="InterPro" id="IPR031488">
    <property type="entry name" value="Zn_ribbon_mio"/>
</dbReference>
<comment type="caution">
    <text evidence="2">The sequence shown here is derived from an EMBL/GenBank/DDBJ whole genome shotgun (WGS) entry which is preliminary data.</text>
</comment>
<protein>
    <recommendedName>
        <fullName evidence="1">GATOR2 complex protein MIO zinc-ribbon like domain-containing protein</fullName>
    </recommendedName>
</protein>
<dbReference type="eggNOG" id="KOG1008">
    <property type="taxonomic scope" value="Eukaryota"/>
</dbReference>
<dbReference type="Pfam" id="PF17034">
    <property type="entry name" value="zinc_ribbon_16"/>
    <property type="match status" value="1"/>
</dbReference>
<gene>
    <name evidence="2" type="ORF">THAOC_17929</name>
</gene>
<dbReference type="EMBL" id="AGNL01019819">
    <property type="protein sequence ID" value="EJK61562.1"/>
    <property type="molecule type" value="Genomic_DNA"/>
</dbReference>
<dbReference type="PANTHER" id="PTHR16453">
    <property type="entry name" value="WD40 DOMAIN-CONTAINING PROTEIN MIO FAMILY MEMBER"/>
    <property type="match status" value="1"/>
</dbReference>
<dbReference type="Gene3D" id="3.30.40.10">
    <property type="entry name" value="Zinc/RING finger domain, C3HC4 (zinc finger)"/>
    <property type="match status" value="1"/>
</dbReference>
<feature type="domain" description="GATOR2 complex protein MIO zinc-ribbon like" evidence="1">
    <location>
        <begin position="18"/>
        <end position="122"/>
    </location>
</feature>
<dbReference type="AlphaFoldDB" id="K0STE1"/>
<dbReference type="OrthoDB" id="341486at2759"/>